<proteinExistence type="predicted"/>
<name>A0A4R2QMK9_9PSEU</name>
<evidence type="ECO:0000313" key="2">
    <source>
        <dbReference type="EMBL" id="TCP50094.1"/>
    </source>
</evidence>
<dbReference type="Gene3D" id="3.90.190.10">
    <property type="entry name" value="Protein tyrosine phosphatase superfamily"/>
    <property type="match status" value="1"/>
</dbReference>
<dbReference type="InterPro" id="IPR029021">
    <property type="entry name" value="Prot-tyrosine_phosphatase-like"/>
</dbReference>
<evidence type="ECO:0000313" key="3">
    <source>
        <dbReference type="Proteomes" id="UP000294911"/>
    </source>
</evidence>
<dbReference type="SUPFAM" id="SSF52799">
    <property type="entry name" value="(Phosphotyrosine protein) phosphatases II"/>
    <property type="match status" value="1"/>
</dbReference>
<sequence length="257" mass="27426">MRWIKLDGAVNVRDIGGMPTEDGNHTLGGALIRADNLQNLSAADVRILVEQIGVRTIVDLRTTNEVSSEGPGPLTGLPSLAHQHLSLLPEATDSSTDAVADALLVRQRAASKRYAGDTLSVHYLGYLERRPDSVVAALRAITASPGPAIVHCAAGKDRTGVLTALALTVAGVPRTEVIADYVATADRIEAILARLRASPTYAADVSRRPAAEHAPQRQTMAAFFEQLDESHGGVFSWLTNHGFGADEVSELRAKLRR</sequence>
<feature type="domain" description="Tyrosine specific protein phosphatases" evidence="1">
    <location>
        <begin position="132"/>
        <end position="178"/>
    </location>
</feature>
<organism evidence="2 3">
    <name type="scientific">Tamaricihabitans halophyticus</name>
    <dbReference type="NCBI Taxonomy" id="1262583"/>
    <lineage>
        <taxon>Bacteria</taxon>
        <taxon>Bacillati</taxon>
        <taxon>Actinomycetota</taxon>
        <taxon>Actinomycetes</taxon>
        <taxon>Pseudonocardiales</taxon>
        <taxon>Pseudonocardiaceae</taxon>
        <taxon>Tamaricihabitans</taxon>
    </lineage>
</organism>
<dbReference type="InterPro" id="IPR016130">
    <property type="entry name" value="Tyr_Pase_AS"/>
</dbReference>
<dbReference type="InterPro" id="IPR026893">
    <property type="entry name" value="Tyr/Ser_Pase_IphP-type"/>
</dbReference>
<dbReference type="EMBL" id="SLXQ01000008">
    <property type="protein sequence ID" value="TCP50094.1"/>
    <property type="molecule type" value="Genomic_DNA"/>
</dbReference>
<dbReference type="AlphaFoldDB" id="A0A4R2QMK9"/>
<dbReference type="GO" id="GO:0004721">
    <property type="term" value="F:phosphoprotein phosphatase activity"/>
    <property type="evidence" value="ECO:0007669"/>
    <property type="project" value="InterPro"/>
</dbReference>
<reference evidence="2 3" key="1">
    <citation type="submission" date="2019-03" db="EMBL/GenBank/DDBJ databases">
        <title>Genomic Encyclopedia of Type Strains, Phase IV (KMG-IV): sequencing the most valuable type-strain genomes for metagenomic binning, comparative biology and taxonomic classification.</title>
        <authorList>
            <person name="Goeker M."/>
        </authorList>
    </citation>
    <scope>NUCLEOTIDE SEQUENCE [LARGE SCALE GENOMIC DNA]</scope>
    <source>
        <strain evidence="2 3">DSM 45765</strain>
    </source>
</reference>
<protein>
    <submittedName>
        <fullName evidence="2">Protein tyrosine/serine phosphatase</fullName>
    </submittedName>
</protein>
<dbReference type="PROSITE" id="PS50056">
    <property type="entry name" value="TYR_PHOSPHATASE_2"/>
    <property type="match status" value="1"/>
</dbReference>
<dbReference type="OrthoDB" id="1188001at2"/>
<evidence type="ECO:0000259" key="1">
    <source>
        <dbReference type="PROSITE" id="PS50056"/>
    </source>
</evidence>
<accession>A0A4R2QMK9</accession>
<keyword evidence="3" id="KW-1185">Reference proteome</keyword>
<dbReference type="PROSITE" id="PS00383">
    <property type="entry name" value="TYR_PHOSPHATASE_1"/>
    <property type="match status" value="1"/>
</dbReference>
<comment type="caution">
    <text evidence="2">The sequence shown here is derived from an EMBL/GenBank/DDBJ whole genome shotgun (WGS) entry which is preliminary data.</text>
</comment>
<gene>
    <name evidence="2" type="ORF">EV191_108183</name>
</gene>
<dbReference type="RefSeq" id="WP_132878398.1">
    <property type="nucleotide sequence ID" value="NZ_SLXQ01000008.1"/>
</dbReference>
<dbReference type="Proteomes" id="UP000294911">
    <property type="component" value="Unassembled WGS sequence"/>
</dbReference>
<dbReference type="InterPro" id="IPR000387">
    <property type="entry name" value="Tyr_Pase_dom"/>
</dbReference>
<dbReference type="Pfam" id="PF13350">
    <property type="entry name" value="Y_phosphatase3"/>
    <property type="match status" value="1"/>
</dbReference>